<proteinExistence type="predicted"/>
<dbReference type="Gene3D" id="3.10.450.390">
    <property type="entry name" value="Protein of unknown function DUF3889"/>
    <property type="match status" value="1"/>
</dbReference>
<dbReference type="AlphaFoldDB" id="A0A0D6Z7W0"/>
<evidence type="ECO:0000313" key="1">
    <source>
        <dbReference type="EMBL" id="KIY21849.1"/>
    </source>
</evidence>
<reference evidence="1 2" key="1">
    <citation type="submission" date="2015-01" db="EMBL/GenBank/DDBJ databases">
        <title>Draft genome sequences of the supercritical CO2 tolerant bacteria Bacillus subterraneus MITOT1 and Bacillus cereus MIT0214.</title>
        <authorList>
            <person name="Peet K.C."/>
            <person name="Thompson J.R."/>
        </authorList>
    </citation>
    <scope>NUCLEOTIDE SEQUENCE [LARGE SCALE GENOMIC DNA]</scope>
    <source>
        <strain evidence="1 2">MITOT1</strain>
    </source>
</reference>
<evidence type="ECO:0008006" key="3">
    <source>
        <dbReference type="Google" id="ProtNLM"/>
    </source>
</evidence>
<dbReference type="RefSeq" id="WP_044393984.1">
    <property type="nucleotide sequence ID" value="NZ_JXIQ01000092.1"/>
</dbReference>
<keyword evidence="2" id="KW-1185">Reference proteome</keyword>
<accession>A0A0D6Z7W0</accession>
<organism evidence="1 2">
    <name type="scientific">Mesobacillus subterraneus</name>
    <dbReference type="NCBI Taxonomy" id="285983"/>
    <lineage>
        <taxon>Bacteria</taxon>
        <taxon>Bacillati</taxon>
        <taxon>Bacillota</taxon>
        <taxon>Bacilli</taxon>
        <taxon>Bacillales</taxon>
        <taxon>Bacillaceae</taxon>
        <taxon>Mesobacillus</taxon>
    </lineage>
</organism>
<dbReference type="Proteomes" id="UP000032512">
    <property type="component" value="Unassembled WGS sequence"/>
</dbReference>
<sequence length="107" mass="12431">MKQYFVSVAITLYLLIGFLPINSNAQRPDYERYGRIATAVIKEEFPGEASQDYKYMGRNQMDDLTVQDSFQYKITGKEKPVFMTVQVTHDLKNNRLISLSITAHYQQ</sequence>
<comment type="caution">
    <text evidence="1">The sequence shown here is derived from an EMBL/GenBank/DDBJ whole genome shotgun (WGS) entry which is preliminary data.</text>
</comment>
<dbReference type="Pfam" id="PF13028">
    <property type="entry name" value="DUF3889"/>
    <property type="match status" value="1"/>
</dbReference>
<protein>
    <recommendedName>
        <fullName evidence="3">DUF3889 domain-containing protein</fullName>
    </recommendedName>
</protein>
<gene>
    <name evidence="1" type="ORF">UB32_11645</name>
</gene>
<dbReference type="OrthoDB" id="2872776at2"/>
<dbReference type="PATRIC" id="fig|285983.3.peg.996"/>
<dbReference type="InterPro" id="IPR024987">
    <property type="entry name" value="DUF3889"/>
</dbReference>
<name>A0A0D6Z7W0_9BACI</name>
<evidence type="ECO:0000313" key="2">
    <source>
        <dbReference type="Proteomes" id="UP000032512"/>
    </source>
</evidence>
<dbReference type="EMBL" id="JXIQ01000092">
    <property type="protein sequence ID" value="KIY21849.1"/>
    <property type="molecule type" value="Genomic_DNA"/>
</dbReference>